<sequence>MAPKGTTVSARIESTTAETFNHVIIVIRNFKETETWFLILISIMALLISLLCGIWCLLAAKNVRQDGTLIILDDDEHDRSKGSRSTAGSEFSAIDMEEDEKGGNGGIKEYLKGIGRSLIFMKK</sequence>
<feature type="region of interest" description="Disordered" evidence="1">
    <location>
        <begin position="77"/>
        <end position="106"/>
    </location>
</feature>
<organism evidence="3 4">
    <name type="scientific">Caenorhabditis remanei</name>
    <name type="common">Caenorhabditis vulgaris</name>
    <dbReference type="NCBI Taxonomy" id="31234"/>
    <lineage>
        <taxon>Eukaryota</taxon>
        <taxon>Metazoa</taxon>
        <taxon>Ecdysozoa</taxon>
        <taxon>Nematoda</taxon>
        <taxon>Chromadorea</taxon>
        <taxon>Rhabditida</taxon>
        <taxon>Rhabditina</taxon>
        <taxon>Rhabditomorpha</taxon>
        <taxon>Rhabditoidea</taxon>
        <taxon>Rhabditidae</taxon>
        <taxon>Peloderinae</taxon>
        <taxon>Caenorhabditis</taxon>
    </lineage>
</organism>
<evidence type="ECO:0000313" key="4">
    <source>
        <dbReference type="Proteomes" id="UP000483820"/>
    </source>
</evidence>
<feature type="transmembrane region" description="Helical" evidence="2">
    <location>
        <begin position="36"/>
        <end position="60"/>
    </location>
</feature>
<keyword evidence="2" id="KW-0812">Transmembrane</keyword>
<dbReference type="Proteomes" id="UP000483820">
    <property type="component" value="Chromosome V"/>
</dbReference>
<reference evidence="3 4" key="1">
    <citation type="submission" date="2019-12" db="EMBL/GenBank/DDBJ databases">
        <title>Chromosome-level assembly of the Caenorhabditis remanei genome.</title>
        <authorList>
            <person name="Teterina A.A."/>
            <person name="Willis J.H."/>
            <person name="Phillips P.C."/>
        </authorList>
    </citation>
    <scope>NUCLEOTIDE SEQUENCE [LARGE SCALE GENOMIC DNA]</scope>
    <source>
        <strain evidence="3 4">PX506</strain>
        <tissue evidence="3">Whole organism</tissue>
    </source>
</reference>
<proteinExistence type="predicted"/>
<dbReference type="EMBL" id="WUAV01000005">
    <property type="protein sequence ID" value="KAF1750076.1"/>
    <property type="molecule type" value="Genomic_DNA"/>
</dbReference>
<name>A0A6A5G5C7_CAERE</name>
<dbReference type="RefSeq" id="XP_003100434.2">
    <property type="nucleotide sequence ID" value="XM_003100386.2"/>
</dbReference>
<dbReference type="CTD" id="9818613"/>
<comment type="caution">
    <text evidence="3">The sequence shown here is derived from an EMBL/GenBank/DDBJ whole genome shotgun (WGS) entry which is preliminary data.</text>
</comment>
<dbReference type="KEGG" id="crq:GCK72_016622"/>
<dbReference type="AlphaFoldDB" id="A0A6A5G5C7"/>
<gene>
    <name evidence="3" type="ORF">GCK72_016622</name>
</gene>
<evidence type="ECO:0000256" key="1">
    <source>
        <dbReference type="SAM" id="MobiDB-lite"/>
    </source>
</evidence>
<evidence type="ECO:0000313" key="3">
    <source>
        <dbReference type="EMBL" id="KAF1750076.1"/>
    </source>
</evidence>
<keyword evidence="2" id="KW-1133">Transmembrane helix</keyword>
<protein>
    <submittedName>
        <fullName evidence="3">Uncharacterized protein</fullName>
    </submittedName>
</protein>
<keyword evidence="2" id="KW-0472">Membrane</keyword>
<dbReference type="GeneID" id="9818613"/>
<evidence type="ECO:0000256" key="2">
    <source>
        <dbReference type="SAM" id="Phobius"/>
    </source>
</evidence>
<accession>A0A6A5G5C7</accession>